<dbReference type="AlphaFoldDB" id="A0A9F5J4D7"/>
<dbReference type="InterPro" id="IPR050916">
    <property type="entry name" value="SCAN-C2H2_zinc_finger"/>
</dbReference>
<keyword evidence="2" id="KW-0804">Transcription</keyword>
<organism evidence="7 8">
    <name type="scientific">Python bivittatus</name>
    <name type="common">Burmese python</name>
    <name type="synonym">Python molurus bivittatus</name>
    <dbReference type="NCBI Taxonomy" id="176946"/>
    <lineage>
        <taxon>Eukaryota</taxon>
        <taxon>Metazoa</taxon>
        <taxon>Chordata</taxon>
        <taxon>Craniata</taxon>
        <taxon>Vertebrata</taxon>
        <taxon>Euteleostomi</taxon>
        <taxon>Lepidosauria</taxon>
        <taxon>Squamata</taxon>
        <taxon>Bifurcata</taxon>
        <taxon>Unidentata</taxon>
        <taxon>Episquamata</taxon>
        <taxon>Toxicofera</taxon>
        <taxon>Serpentes</taxon>
        <taxon>Henophidia</taxon>
        <taxon>Pythonidae</taxon>
        <taxon>Python</taxon>
    </lineage>
</organism>
<dbReference type="PANTHER" id="PTHR45935">
    <property type="entry name" value="PROTEIN ZBED8-RELATED"/>
    <property type="match status" value="1"/>
</dbReference>
<dbReference type="InterPro" id="IPR036051">
    <property type="entry name" value="KRAB_dom_sf"/>
</dbReference>
<dbReference type="SUPFAM" id="SSF109640">
    <property type="entry name" value="KRAB domain (Kruppel-associated box)"/>
    <property type="match status" value="1"/>
</dbReference>
<dbReference type="PROSITE" id="PS50804">
    <property type="entry name" value="SCAN_BOX"/>
    <property type="match status" value="1"/>
</dbReference>
<evidence type="ECO:0000256" key="1">
    <source>
        <dbReference type="ARBA" id="ARBA00023015"/>
    </source>
</evidence>
<gene>
    <name evidence="8" type="primary">LOC112542921</name>
</gene>
<dbReference type="CDD" id="cd07765">
    <property type="entry name" value="KRAB_A-box"/>
    <property type="match status" value="1"/>
</dbReference>
<sequence length="304" mass="34018">MAAPCPVDEEAGKILHTIQDERRRGFGKIMGQKILEEEPLTWDAHHQQARGFCYQEAAGPRELCSRLHGWCHLWLQPERRSKAQMLDLVLLERLLAVLPAEEARWVRECGAESSAQAVALAEGCLLSQAKERKEREGCQAWGAFWGAKEESLKARTDTFHLLKESSLPEISRQHQIWDASSDLMGLRERQNYPKKFTRNSGKDGGFSADCEEPPPRADSRTTSLALFKKSFLPGGAKTAAEATVQGLVSFEEVAVYFTREEWSMLNLSQRALHCQVMLENSQNVASLGKGPPLLWTLLTGTDLG</sequence>
<protein>
    <submittedName>
        <fullName evidence="8">Zinc finger protein 202-like</fullName>
    </submittedName>
</protein>
<dbReference type="OMA" id="ISIADHR"/>
<dbReference type="GO" id="GO:0006355">
    <property type="term" value="P:regulation of DNA-templated transcription"/>
    <property type="evidence" value="ECO:0007669"/>
    <property type="project" value="InterPro"/>
</dbReference>
<dbReference type="InterPro" id="IPR003309">
    <property type="entry name" value="SCAN_dom"/>
</dbReference>
<evidence type="ECO:0000256" key="4">
    <source>
        <dbReference type="SAM" id="MobiDB-lite"/>
    </source>
</evidence>
<evidence type="ECO:0000256" key="2">
    <source>
        <dbReference type="ARBA" id="ARBA00023163"/>
    </source>
</evidence>
<dbReference type="Pfam" id="PF02023">
    <property type="entry name" value="SCAN"/>
    <property type="match status" value="1"/>
</dbReference>
<dbReference type="PROSITE" id="PS50805">
    <property type="entry name" value="KRAB"/>
    <property type="match status" value="1"/>
</dbReference>
<dbReference type="InterPro" id="IPR038269">
    <property type="entry name" value="SCAN_sf"/>
</dbReference>
<keyword evidence="1" id="KW-0805">Transcription regulation</keyword>
<dbReference type="Pfam" id="PF01352">
    <property type="entry name" value="KRAB"/>
    <property type="match status" value="1"/>
</dbReference>
<feature type="domain" description="SCAN box" evidence="5">
    <location>
        <begin position="46"/>
        <end position="122"/>
    </location>
</feature>
<keyword evidence="7" id="KW-1185">Reference proteome</keyword>
<dbReference type="RefSeq" id="XP_025032687.1">
    <property type="nucleotide sequence ID" value="XM_025176919.1"/>
</dbReference>
<reference evidence="8" key="1">
    <citation type="submission" date="2025-08" db="UniProtKB">
        <authorList>
            <consortium name="RefSeq"/>
        </authorList>
    </citation>
    <scope>IDENTIFICATION</scope>
    <source>
        <tissue evidence="8">Liver</tissue>
    </source>
</reference>
<dbReference type="PANTHER" id="PTHR45935:SF15">
    <property type="entry name" value="SCAN BOX DOMAIN-CONTAINING PROTEIN"/>
    <property type="match status" value="1"/>
</dbReference>
<name>A0A9F5J4D7_PYTBI</name>
<dbReference type="InterPro" id="IPR001909">
    <property type="entry name" value="KRAB"/>
</dbReference>
<dbReference type="Proteomes" id="UP000695026">
    <property type="component" value="Unplaced"/>
</dbReference>
<evidence type="ECO:0000259" key="6">
    <source>
        <dbReference type="PROSITE" id="PS50805"/>
    </source>
</evidence>
<dbReference type="Gene3D" id="1.10.4020.10">
    <property type="entry name" value="DNA breaking-rejoining enzymes"/>
    <property type="match status" value="1"/>
</dbReference>
<dbReference type="SMART" id="SM00431">
    <property type="entry name" value="SCAN"/>
    <property type="match status" value="1"/>
</dbReference>
<dbReference type="SUPFAM" id="SSF47353">
    <property type="entry name" value="Retrovirus capsid dimerization domain-like"/>
    <property type="match status" value="1"/>
</dbReference>
<dbReference type="KEGG" id="pbi:112542921"/>
<evidence type="ECO:0000313" key="7">
    <source>
        <dbReference type="Proteomes" id="UP000695026"/>
    </source>
</evidence>
<accession>A0A9F5J4D7</accession>
<dbReference type="Gene3D" id="6.10.140.140">
    <property type="match status" value="1"/>
</dbReference>
<proteinExistence type="predicted"/>
<dbReference type="GeneID" id="112542921"/>
<evidence type="ECO:0000313" key="8">
    <source>
        <dbReference type="RefSeq" id="XP_025032687.1"/>
    </source>
</evidence>
<evidence type="ECO:0000259" key="5">
    <source>
        <dbReference type="PROSITE" id="PS50804"/>
    </source>
</evidence>
<feature type="domain" description="KRAB" evidence="6">
    <location>
        <begin position="248"/>
        <end position="304"/>
    </location>
</feature>
<dbReference type="SMART" id="SM00349">
    <property type="entry name" value="KRAB"/>
    <property type="match status" value="1"/>
</dbReference>
<dbReference type="OrthoDB" id="6077919at2759"/>
<feature type="region of interest" description="Disordered" evidence="4">
    <location>
        <begin position="196"/>
        <end position="220"/>
    </location>
</feature>
<keyword evidence="3" id="KW-0539">Nucleus</keyword>
<evidence type="ECO:0000256" key="3">
    <source>
        <dbReference type="ARBA" id="ARBA00023242"/>
    </source>
</evidence>